<dbReference type="InterPro" id="IPR031993">
    <property type="entry name" value="DUF4789"/>
</dbReference>
<keyword evidence="1" id="KW-0732">Signal</keyword>
<gene>
    <name evidence="3" type="ORF">PVAND_013010</name>
</gene>
<proteinExistence type="predicted"/>
<name>A0A9J6CND2_POLVA</name>
<feature type="domain" description="DUF4789" evidence="2">
    <location>
        <begin position="66"/>
        <end position="132"/>
    </location>
</feature>
<accession>A0A9J6CND2</accession>
<dbReference type="Proteomes" id="UP001107558">
    <property type="component" value="Chromosome 1"/>
</dbReference>
<evidence type="ECO:0000313" key="3">
    <source>
        <dbReference type="EMBL" id="KAG5683745.1"/>
    </source>
</evidence>
<feature type="signal peptide" evidence="1">
    <location>
        <begin position="1"/>
        <end position="25"/>
    </location>
</feature>
<dbReference type="AlphaFoldDB" id="A0A9J6CND2"/>
<keyword evidence="4" id="KW-1185">Reference proteome</keyword>
<organism evidence="3 4">
    <name type="scientific">Polypedilum vanderplanki</name>
    <name type="common">Sleeping chironomid midge</name>
    <dbReference type="NCBI Taxonomy" id="319348"/>
    <lineage>
        <taxon>Eukaryota</taxon>
        <taxon>Metazoa</taxon>
        <taxon>Ecdysozoa</taxon>
        <taxon>Arthropoda</taxon>
        <taxon>Hexapoda</taxon>
        <taxon>Insecta</taxon>
        <taxon>Pterygota</taxon>
        <taxon>Neoptera</taxon>
        <taxon>Endopterygota</taxon>
        <taxon>Diptera</taxon>
        <taxon>Nematocera</taxon>
        <taxon>Chironomoidea</taxon>
        <taxon>Chironomidae</taxon>
        <taxon>Chironominae</taxon>
        <taxon>Polypedilum</taxon>
        <taxon>Polypedilum</taxon>
    </lineage>
</organism>
<dbReference type="PANTHER" id="PTHR21177">
    <property type="entry name" value="IP06524P-RELATED"/>
    <property type="match status" value="1"/>
</dbReference>
<dbReference type="OrthoDB" id="6328618at2759"/>
<evidence type="ECO:0000313" key="4">
    <source>
        <dbReference type="Proteomes" id="UP001107558"/>
    </source>
</evidence>
<reference evidence="3" key="1">
    <citation type="submission" date="2021-03" db="EMBL/GenBank/DDBJ databases">
        <title>Chromosome level genome of the anhydrobiotic midge Polypedilum vanderplanki.</title>
        <authorList>
            <person name="Yoshida Y."/>
            <person name="Kikawada T."/>
            <person name="Gusev O."/>
        </authorList>
    </citation>
    <scope>NUCLEOTIDE SEQUENCE</scope>
    <source>
        <strain evidence="3">NIAS01</strain>
        <tissue evidence="3">Whole body or cell culture</tissue>
    </source>
</reference>
<dbReference type="PANTHER" id="PTHR21177:SF7">
    <property type="entry name" value="GH11627P"/>
    <property type="match status" value="1"/>
</dbReference>
<evidence type="ECO:0000256" key="1">
    <source>
        <dbReference type="SAM" id="SignalP"/>
    </source>
</evidence>
<evidence type="ECO:0000259" key="2">
    <source>
        <dbReference type="Pfam" id="PF16033"/>
    </source>
</evidence>
<dbReference type="EMBL" id="JADBJN010000001">
    <property type="protein sequence ID" value="KAG5683745.1"/>
    <property type="molecule type" value="Genomic_DNA"/>
</dbReference>
<feature type="chain" id="PRO_5039916626" description="DUF4789 domain-containing protein" evidence="1">
    <location>
        <begin position="26"/>
        <end position="470"/>
    </location>
</feature>
<dbReference type="Pfam" id="PF16033">
    <property type="entry name" value="DUF4789"/>
    <property type="match status" value="1"/>
</dbReference>
<sequence>MRRANNFFTITLSLIALYQRKEVDALAIAAPPWANSPCSRSPNGGWQHLYYTPLRECFKIFTLGYPCPDSMELSPVKNGMTGYGECTCPPGTVQLNRNSTSKCYKIFERGPCDESHYVSPLLNDNTNIKTSQRFRFGECKKLKSCKPNHLYYPETNQCHEILTKGPCLNGKLLYIDEDTIPKCMCSPKGALAKFYHRETRTCHKHFTHANCPDGSLFLPKQTCGCDPSMAQYHKETNKCYELHSSGPCPNHGFEFVINSKDDKYASCKCKSGYIKMHDGLCYRFFTRGLCEEGNVVSEDGKCIKNPCQKNFLYFPEEKTCYRIASRGPCPPEQVVVFDFTVKVSLDGVSYNGRCGCSGIIKNLDQTCMREDEEPKSMCEPPLVEFKGGCFNLYSRGPCGNGQWLEPSKDHTNSRTVKCQCKPGYTPYDSIETEFGVSGCHGPSVMLARFLNGNKTYKFGFQRWNHVDIVA</sequence>
<protein>
    <recommendedName>
        <fullName evidence="2">DUF4789 domain-containing protein</fullName>
    </recommendedName>
</protein>
<comment type="caution">
    <text evidence="3">The sequence shown here is derived from an EMBL/GenBank/DDBJ whole genome shotgun (WGS) entry which is preliminary data.</text>
</comment>